<feature type="transmembrane region" description="Helical" evidence="6">
    <location>
        <begin position="80"/>
        <end position="97"/>
    </location>
</feature>
<proteinExistence type="predicted"/>
<dbReference type="GO" id="GO:0012505">
    <property type="term" value="C:endomembrane system"/>
    <property type="evidence" value="ECO:0007669"/>
    <property type="project" value="UniProtKB-SubCell"/>
</dbReference>
<dbReference type="InterPro" id="IPR020846">
    <property type="entry name" value="MFS_dom"/>
</dbReference>
<dbReference type="Pfam" id="PF11700">
    <property type="entry name" value="ATG22"/>
    <property type="match status" value="1"/>
</dbReference>
<name>A0A5B9MEN0_9BACT</name>
<dbReference type="RefSeq" id="WP_147868439.1">
    <property type="nucleotide sequence ID" value="NZ_CP036264.1"/>
</dbReference>
<feature type="domain" description="Major facilitator superfamily (MFS) profile" evidence="7">
    <location>
        <begin position="1"/>
        <end position="192"/>
    </location>
</feature>
<dbReference type="PANTHER" id="PTHR23519">
    <property type="entry name" value="AUTOPHAGY-RELATED PROTEIN 22"/>
    <property type="match status" value="1"/>
</dbReference>
<dbReference type="Gene3D" id="1.20.1250.20">
    <property type="entry name" value="MFS general substrate transporter like domains"/>
    <property type="match status" value="1"/>
</dbReference>
<evidence type="ECO:0000256" key="5">
    <source>
        <dbReference type="ARBA" id="ARBA00023136"/>
    </source>
</evidence>
<dbReference type="InterPro" id="IPR024671">
    <property type="entry name" value="Atg22-like"/>
</dbReference>
<evidence type="ECO:0000256" key="3">
    <source>
        <dbReference type="ARBA" id="ARBA00022692"/>
    </source>
</evidence>
<dbReference type="PANTHER" id="PTHR23519:SF1">
    <property type="entry name" value="AUTOPHAGY-RELATED PROTEIN 22"/>
    <property type="match status" value="1"/>
</dbReference>
<feature type="transmembrane region" description="Helical" evidence="6">
    <location>
        <begin position="103"/>
        <end position="125"/>
    </location>
</feature>
<evidence type="ECO:0000256" key="1">
    <source>
        <dbReference type="ARBA" id="ARBA00004127"/>
    </source>
</evidence>
<feature type="transmembrane region" description="Helical" evidence="6">
    <location>
        <begin position="137"/>
        <end position="162"/>
    </location>
</feature>
<keyword evidence="9" id="KW-1185">Reference proteome</keyword>
<accession>A0A5B9MEN0</accession>
<evidence type="ECO:0000259" key="7">
    <source>
        <dbReference type="PROSITE" id="PS50850"/>
    </source>
</evidence>
<keyword evidence="4 6" id="KW-1133">Transmembrane helix</keyword>
<dbReference type="SUPFAM" id="SSF103473">
    <property type="entry name" value="MFS general substrate transporter"/>
    <property type="match status" value="1"/>
</dbReference>
<gene>
    <name evidence="8" type="ORF">Mal15_30270</name>
</gene>
<dbReference type="InterPro" id="IPR036259">
    <property type="entry name" value="MFS_trans_sf"/>
</dbReference>
<keyword evidence="2" id="KW-0813">Transport</keyword>
<protein>
    <submittedName>
        <fullName evidence="8">Vacuole effluxer Atg22 like protein</fullName>
    </submittedName>
</protein>
<comment type="subcellular location">
    <subcellularLocation>
        <location evidence="1">Endomembrane system</location>
        <topology evidence="1">Multi-pass membrane protein</topology>
    </subcellularLocation>
</comment>
<dbReference type="InterPro" id="IPR050495">
    <property type="entry name" value="ATG22/LtaA_families"/>
</dbReference>
<reference evidence="8 9" key="1">
    <citation type="submission" date="2019-02" db="EMBL/GenBank/DDBJ databases">
        <title>Planctomycetal bacteria perform biofilm scaping via a novel small molecule.</title>
        <authorList>
            <person name="Jeske O."/>
            <person name="Boedeker C."/>
            <person name="Wiegand S."/>
            <person name="Breitling P."/>
            <person name="Kallscheuer N."/>
            <person name="Jogler M."/>
            <person name="Rohde M."/>
            <person name="Petersen J."/>
            <person name="Medema M.H."/>
            <person name="Surup F."/>
            <person name="Jogler C."/>
        </authorList>
    </citation>
    <scope>NUCLEOTIDE SEQUENCE [LARGE SCALE GENOMIC DNA]</scope>
    <source>
        <strain evidence="8 9">Mal15</strain>
    </source>
</reference>
<dbReference type="AlphaFoldDB" id="A0A5B9MEN0"/>
<dbReference type="EMBL" id="CP036264">
    <property type="protein sequence ID" value="QEF98969.1"/>
    <property type="molecule type" value="Genomic_DNA"/>
</dbReference>
<dbReference type="Proteomes" id="UP000321353">
    <property type="component" value="Chromosome"/>
</dbReference>
<feature type="transmembrane region" description="Helical" evidence="6">
    <location>
        <begin position="24"/>
        <end position="43"/>
    </location>
</feature>
<feature type="transmembrane region" description="Helical" evidence="6">
    <location>
        <begin position="49"/>
        <end position="68"/>
    </location>
</feature>
<evidence type="ECO:0000256" key="6">
    <source>
        <dbReference type="SAM" id="Phobius"/>
    </source>
</evidence>
<evidence type="ECO:0000313" key="9">
    <source>
        <dbReference type="Proteomes" id="UP000321353"/>
    </source>
</evidence>
<dbReference type="PROSITE" id="PS50850">
    <property type="entry name" value="MFS"/>
    <property type="match status" value="1"/>
</dbReference>
<sequence>MFLGAVLSPTLGAIADAQNGKRRWLAITAFTGAASSVLLGLVSPGQTELMGVVLMIQFLAMPGAIVVAKLADRFGKKPTLLGCLAVWAVTLLSAYWVTASIGFWILAAVIALVLGGTQAVSRALMSEMIPEGRNAQYFGFFNLSGKATSFLGTFLFGAIIALTGSSRMAVIGLLPLFVVGAWLLTRVKTPAS</sequence>
<keyword evidence="5 6" id="KW-0472">Membrane</keyword>
<organism evidence="8 9">
    <name type="scientific">Stieleria maiorica</name>
    <dbReference type="NCBI Taxonomy" id="2795974"/>
    <lineage>
        <taxon>Bacteria</taxon>
        <taxon>Pseudomonadati</taxon>
        <taxon>Planctomycetota</taxon>
        <taxon>Planctomycetia</taxon>
        <taxon>Pirellulales</taxon>
        <taxon>Pirellulaceae</taxon>
        <taxon>Stieleria</taxon>
    </lineage>
</organism>
<feature type="transmembrane region" description="Helical" evidence="6">
    <location>
        <begin position="168"/>
        <end position="185"/>
    </location>
</feature>
<dbReference type="KEGG" id="smam:Mal15_30270"/>
<keyword evidence="3 6" id="KW-0812">Transmembrane</keyword>
<dbReference type="GO" id="GO:0022857">
    <property type="term" value="F:transmembrane transporter activity"/>
    <property type="evidence" value="ECO:0007669"/>
    <property type="project" value="InterPro"/>
</dbReference>
<evidence type="ECO:0000256" key="4">
    <source>
        <dbReference type="ARBA" id="ARBA00022989"/>
    </source>
</evidence>
<evidence type="ECO:0000256" key="2">
    <source>
        <dbReference type="ARBA" id="ARBA00022448"/>
    </source>
</evidence>
<evidence type="ECO:0000313" key="8">
    <source>
        <dbReference type="EMBL" id="QEF98969.1"/>
    </source>
</evidence>